<reference evidence="4 5" key="1">
    <citation type="submission" date="2017-06" db="EMBL/GenBank/DDBJ databases">
        <authorList>
            <person name="Kim H.J."/>
            <person name="Triplett B.A."/>
        </authorList>
    </citation>
    <scope>NUCLEOTIDE SEQUENCE [LARGE SCALE GENOMIC DNA]</scope>
    <source>
        <strain evidence="4 5">DSM 8800</strain>
    </source>
</reference>
<keyword evidence="2" id="KW-0012">Acyltransferase</keyword>
<protein>
    <submittedName>
        <fullName evidence="4">Acetyltransferase (GNAT) domain-containing protein</fullName>
    </submittedName>
</protein>
<dbReference type="GO" id="GO:0008080">
    <property type="term" value="F:N-acetyltransferase activity"/>
    <property type="evidence" value="ECO:0007669"/>
    <property type="project" value="InterPro"/>
</dbReference>
<dbReference type="InterPro" id="IPR045039">
    <property type="entry name" value="NSI-like"/>
</dbReference>
<accession>A0A238W587</accession>
<keyword evidence="1 4" id="KW-0808">Transferase</keyword>
<evidence type="ECO:0000256" key="2">
    <source>
        <dbReference type="ARBA" id="ARBA00023315"/>
    </source>
</evidence>
<dbReference type="InterPro" id="IPR016181">
    <property type="entry name" value="Acyl_CoA_acyltransferase"/>
</dbReference>
<evidence type="ECO:0000313" key="5">
    <source>
        <dbReference type="Proteomes" id="UP000198397"/>
    </source>
</evidence>
<sequence length="182" mass="19141">MTDPINGTAFMLPDGYRLREGTPSISEFRRIRRLAGMTDRPPEGLEVGLPNTTYGVCAVYKGDGQDGNAEVGGEAGDAEVGGEAGDAEVGGEAGDDRTVGMARIVGDGGTAFLIVDVAVEPSHQGQGIGSAMFDALMTWLSDHAPPGGYVYLFADVDGFYERWGFEESAPASKGMWIRTGDL</sequence>
<dbReference type="Gene3D" id="3.40.630.30">
    <property type="match status" value="1"/>
</dbReference>
<dbReference type="PROSITE" id="PS51186">
    <property type="entry name" value="GNAT"/>
    <property type="match status" value="1"/>
</dbReference>
<dbReference type="PANTHER" id="PTHR43626">
    <property type="entry name" value="ACYL-COA N-ACYLTRANSFERASE"/>
    <property type="match status" value="1"/>
</dbReference>
<dbReference type="Proteomes" id="UP000198397">
    <property type="component" value="Unassembled WGS sequence"/>
</dbReference>
<gene>
    <name evidence="4" type="ORF">SAMN06264855_105135</name>
</gene>
<dbReference type="CDD" id="cd04301">
    <property type="entry name" value="NAT_SF"/>
    <property type="match status" value="1"/>
</dbReference>
<keyword evidence="5" id="KW-1185">Reference proteome</keyword>
<dbReference type="PANTHER" id="PTHR43626:SF4">
    <property type="entry name" value="GCN5-RELATED N-ACETYLTRANSFERASE 2, CHLOROPLASTIC"/>
    <property type="match status" value="1"/>
</dbReference>
<dbReference type="EMBL" id="FZNQ01000005">
    <property type="protein sequence ID" value="SNR41696.1"/>
    <property type="molecule type" value="Genomic_DNA"/>
</dbReference>
<organism evidence="4 5">
    <name type="scientific">Halorubrum vacuolatum</name>
    <name type="common">Natronobacterium vacuolatum</name>
    <dbReference type="NCBI Taxonomy" id="63740"/>
    <lineage>
        <taxon>Archaea</taxon>
        <taxon>Methanobacteriati</taxon>
        <taxon>Methanobacteriota</taxon>
        <taxon>Stenosarchaea group</taxon>
        <taxon>Halobacteria</taxon>
        <taxon>Halobacteriales</taxon>
        <taxon>Haloferacaceae</taxon>
        <taxon>Halorubrum</taxon>
    </lineage>
</organism>
<evidence type="ECO:0000256" key="1">
    <source>
        <dbReference type="ARBA" id="ARBA00022679"/>
    </source>
</evidence>
<dbReference type="InterPro" id="IPR000182">
    <property type="entry name" value="GNAT_dom"/>
</dbReference>
<name>A0A238W587_HALVU</name>
<proteinExistence type="predicted"/>
<dbReference type="RefSeq" id="WP_089384405.1">
    <property type="nucleotide sequence ID" value="NZ_FZNQ01000005.1"/>
</dbReference>
<dbReference type="SUPFAM" id="SSF55729">
    <property type="entry name" value="Acyl-CoA N-acyltransferases (Nat)"/>
    <property type="match status" value="1"/>
</dbReference>
<dbReference type="GO" id="GO:0005737">
    <property type="term" value="C:cytoplasm"/>
    <property type="evidence" value="ECO:0007669"/>
    <property type="project" value="TreeGrafter"/>
</dbReference>
<dbReference type="AlphaFoldDB" id="A0A238W587"/>
<evidence type="ECO:0000313" key="4">
    <source>
        <dbReference type="EMBL" id="SNR41696.1"/>
    </source>
</evidence>
<evidence type="ECO:0000259" key="3">
    <source>
        <dbReference type="PROSITE" id="PS51186"/>
    </source>
</evidence>
<feature type="domain" description="N-acetyltransferase" evidence="3">
    <location>
        <begin position="43"/>
        <end position="182"/>
    </location>
</feature>
<dbReference type="Pfam" id="PF13508">
    <property type="entry name" value="Acetyltransf_7"/>
    <property type="match status" value="1"/>
</dbReference>